<evidence type="ECO:0000256" key="1">
    <source>
        <dbReference type="ARBA" id="ARBA00022603"/>
    </source>
</evidence>
<dbReference type="InterPro" id="IPR019874">
    <property type="entry name" value="RF_methyltr_PrmC"/>
</dbReference>
<feature type="domain" description="Methyltransferase small" evidence="6">
    <location>
        <begin position="117"/>
        <end position="204"/>
    </location>
</feature>
<name>A0ABS7F468_9PROT</name>
<dbReference type="Proteomes" id="UP001519924">
    <property type="component" value="Unassembled WGS sequence"/>
</dbReference>
<dbReference type="InterPro" id="IPR050320">
    <property type="entry name" value="N5-glutamine_MTase"/>
</dbReference>
<protein>
    <recommendedName>
        <fullName evidence="5">Release factor glutamine methyltransferase</fullName>
        <shortName evidence="5">RF MTase</shortName>
        <ecNumber evidence="5">2.1.1.297</ecNumber>
    </recommendedName>
    <alternativeName>
        <fullName evidence="5">N5-glutamine methyltransferase PrmC</fullName>
    </alternativeName>
    <alternativeName>
        <fullName evidence="5">Protein-(glutamine-N5) MTase PrmC</fullName>
    </alternativeName>
    <alternativeName>
        <fullName evidence="5">Protein-glutamine N-methyltransferase PrmC</fullName>
    </alternativeName>
</protein>
<dbReference type="Pfam" id="PF17827">
    <property type="entry name" value="PrmC_N"/>
    <property type="match status" value="1"/>
</dbReference>
<evidence type="ECO:0000256" key="2">
    <source>
        <dbReference type="ARBA" id="ARBA00022679"/>
    </source>
</evidence>
<dbReference type="InterPro" id="IPR040758">
    <property type="entry name" value="PrmC_N"/>
</dbReference>
<comment type="catalytic activity">
    <reaction evidence="4 5">
        <text>L-glutaminyl-[peptide chain release factor] + S-adenosyl-L-methionine = N(5)-methyl-L-glutaminyl-[peptide chain release factor] + S-adenosyl-L-homocysteine + H(+)</text>
        <dbReference type="Rhea" id="RHEA:42896"/>
        <dbReference type="Rhea" id="RHEA-COMP:10271"/>
        <dbReference type="Rhea" id="RHEA-COMP:10272"/>
        <dbReference type="ChEBI" id="CHEBI:15378"/>
        <dbReference type="ChEBI" id="CHEBI:30011"/>
        <dbReference type="ChEBI" id="CHEBI:57856"/>
        <dbReference type="ChEBI" id="CHEBI:59789"/>
        <dbReference type="ChEBI" id="CHEBI:61891"/>
        <dbReference type="EC" id="2.1.1.297"/>
    </reaction>
</comment>
<sequence>MSGARRDPGASVGALLCDAAQRLRAGGIESPRLEARLLLGHALGLPAEALLRDPARPVPPAAAARFAALLHRRLERAPVAHLLGEREFWSLPLAVSPATLIPRPDSETLIEAALAAFPDRAAVRAILDLGTGTGCLLLAALTEFPRASGLGVDRVAEAAALAAANARRLGLAGRARFVVGDWAAPLAARFDLVLCNPPYVETGAIPHLAPEVARHEPATALDGGADGLDAYRAVLAALPALLAPAGRAVLELGQGQRPAVEALARAAGLRPLGCRADLGGVERALVLAPG</sequence>
<dbReference type="EC" id="2.1.1.297" evidence="5"/>
<dbReference type="HAMAP" id="MF_02126">
    <property type="entry name" value="RF_methyltr_PrmC"/>
    <property type="match status" value="1"/>
</dbReference>
<feature type="binding site" evidence="5">
    <location>
        <begin position="196"/>
        <end position="199"/>
    </location>
    <ligand>
        <name>substrate</name>
    </ligand>
</feature>
<feature type="binding site" evidence="5">
    <location>
        <position position="182"/>
    </location>
    <ligand>
        <name>S-adenosyl-L-methionine</name>
        <dbReference type="ChEBI" id="CHEBI:59789"/>
    </ligand>
</feature>
<dbReference type="EMBL" id="JAHZUY010000038">
    <property type="protein sequence ID" value="MBW8270402.1"/>
    <property type="molecule type" value="Genomic_DNA"/>
</dbReference>
<evidence type="ECO:0000256" key="3">
    <source>
        <dbReference type="ARBA" id="ARBA00022691"/>
    </source>
</evidence>
<evidence type="ECO:0000259" key="6">
    <source>
        <dbReference type="Pfam" id="PF05175"/>
    </source>
</evidence>
<comment type="function">
    <text evidence="5">Methylates the class 1 translation termination release factors RF1/PrfA and RF2/PrfB on the glutamine residue of the universally conserved GGQ motif.</text>
</comment>
<feature type="binding site" evidence="5">
    <location>
        <position position="196"/>
    </location>
    <ligand>
        <name>S-adenosyl-L-methionine</name>
        <dbReference type="ChEBI" id="CHEBI:59789"/>
    </ligand>
</feature>
<proteinExistence type="inferred from homology"/>
<dbReference type="GO" id="GO:0032259">
    <property type="term" value="P:methylation"/>
    <property type="evidence" value="ECO:0007669"/>
    <property type="project" value="UniProtKB-KW"/>
</dbReference>
<dbReference type="SUPFAM" id="SSF53335">
    <property type="entry name" value="S-adenosyl-L-methionine-dependent methyltransferases"/>
    <property type="match status" value="1"/>
</dbReference>
<dbReference type="InterPro" id="IPR002052">
    <property type="entry name" value="DNA_methylase_N6_adenine_CS"/>
</dbReference>
<feature type="domain" description="Release factor glutamine methyltransferase N-terminal" evidence="7">
    <location>
        <begin position="15"/>
        <end position="84"/>
    </location>
</feature>
<dbReference type="PANTHER" id="PTHR18895">
    <property type="entry name" value="HEMK METHYLTRANSFERASE"/>
    <property type="match status" value="1"/>
</dbReference>
<evidence type="ECO:0000256" key="4">
    <source>
        <dbReference type="ARBA" id="ARBA00048391"/>
    </source>
</evidence>
<dbReference type="InterPro" id="IPR007848">
    <property type="entry name" value="Small_mtfrase_dom"/>
</dbReference>
<keyword evidence="9" id="KW-1185">Reference proteome</keyword>
<evidence type="ECO:0000256" key="5">
    <source>
        <dbReference type="HAMAP-Rule" id="MF_02126"/>
    </source>
</evidence>
<reference evidence="8 9" key="1">
    <citation type="submission" date="2021-08" db="EMBL/GenBank/DDBJ databases">
        <title>Caldovatus sediminis gen. nov., sp. nov., a moderately thermophilic bacterium isolated from a hot spring.</title>
        <authorList>
            <person name="Hu C.-J."/>
            <person name="Li W.-J."/>
            <person name="Xian W.-D."/>
        </authorList>
    </citation>
    <scope>NUCLEOTIDE SEQUENCE [LARGE SCALE GENOMIC DNA]</scope>
    <source>
        <strain evidence="8 9">SYSU G05006</strain>
    </source>
</reference>
<comment type="similarity">
    <text evidence="5">Belongs to the protein N5-glutamine methyltransferase family. PrmC subfamily.</text>
</comment>
<dbReference type="GO" id="GO:0102559">
    <property type="term" value="F:peptide chain release factor N(5)-glutamine methyltransferase activity"/>
    <property type="evidence" value="ECO:0007669"/>
    <property type="project" value="UniProtKB-EC"/>
</dbReference>
<feature type="binding site" evidence="5">
    <location>
        <begin position="130"/>
        <end position="134"/>
    </location>
    <ligand>
        <name>S-adenosyl-L-methionine</name>
        <dbReference type="ChEBI" id="CHEBI:59789"/>
    </ligand>
</feature>
<dbReference type="CDD" id="cd02440">
    <property type="entry name" value="AdoMet_MTases"/>
    <property type="match status" value="1"/>
</dbReference>
<comment type="caution">
    <text evidence="8">The sequence shown here is derived from an EMBL/GenBank/DDBJ whole genome shotgun (WGS) entry which is preliminary data.</text>
</comment>
<dbReference type="Pfam" id="PF05175">
    <property type="entry name" value="MTS"/>
    <property type="match status" value="1"/>
</dbReference>
<dbReference type="InterPro" id="IPR004556">
    <property type="entry name" value="HemK-like"/>
</dbReference>
<evidence type="ECO:0000313" key="8">
    <source>
        <dbReference type="EMBL" id="MBW8270402.1"/>
    </source>
</evidence>
<evidence type="ECO:0000313" key="9">
    <source>
        <dbReference type="Proteomes" id="UP001519924"/>
    </source>
</evidence>
<dbReference type="Gene3D" id="3.40.50.150">
    <property type="entry name" value="Vaccinia Virus protein VP39"/>
    <property type="match status" value="1"/>
</dbReference>
<keyword evidence="1 5" id="KW-0489">Methyltransferase</keyword>
<evidence type="ECO:0000259" key="7">
    <source>
        <dbReference type="Pfam" id="PF17827"/>
    </source>
</evidence>
<keyword evidence="3 5" id="KW-0949">S-adenosyl-L-methionine</keyword>
<dbReference type="PANTHER" id="PTHR18895:SF74">
    <property type="entry name" value="MTRF1L RELEASE FACTOR GLUTAMINE METHYLTRANSFERASE"/>
    <property type="match status" value="1"/>
</dbReference>
<feature type="binding site" evidence="5">
    <location>
        <position position="153"/>
    </location>
    <ligand>
        <name>S-adenosyl-L-methionine</name>
        <dbReference type="ChEBI" id="CHEBI:59789"/>
    </ligand>
</feature>
<dbReference type="NCBIfam" id="TIGR00536">
    <property type="entry name" value="hemK_fam"/>
    <property type="match status" value="1"/>
</dbReference>
<dbReference type="PROSITE" id="PS00092">
    <property type="entry name" value="N6_MTASE"/>
    <property type="match status" value="1"/>
</dbReference>
<dbReference type="InterPro" id="IPR029063">
    <property type="entry name" value="SAM-dependent_MTases_sf"/>
</dbReference>
<keyword evidence="2 5" id="KW-0808">Transferase</keyword>
<dbReference type="RefSeq" id="WP_220118142.1">
    <property type="nucleotide sequence ID" value="NZ_JAHZUY010000038.1"/>
</dbReference>
<dbReference type="NCBIfam" id="TIGR03534">
    <property type="entry name" value="RF_mod_PrmC"/>
    <property type="match status" value="1"/>
</dbReference>
<organism evidence="8 9">
    <name type="scientific">Caldovatus aquaticus</name>
    <dbReference type="NCBI Taxonomy" id="2865671"/>
    <lineage>
        <taxon>Bacteria</taxon>
        <taxon>Pseudomonadati</taxon>
        <taxon>Pseudomonadota</taxon>
        <taxon>Alphaproteobacteria</taxon>
        <taxon>Acetobacterales</taxon>
        <taxon>Roseomonadaceae</taxon>
        <taxon>Caldovatus</taxon>
    </lineage>
</organism>
<accession>A0ABS7F468</accession>
<dbReference type="Gene3D" id="1.10.8.10">
    <property type="entry name" value="DNA helicase RuvA subunit, C-terminal domain"/>
    <property type="match status" value="1"/>
</dbReference>
<gene>
    <name evidence="5 8" type="primary">prmC</name>
    <name evidence="8" type="ORF">K1J50_13015</name>
</gene>